<dbReference type="Proteomes" id="UP001373909">
    <property type="component" value="Chromosome"/>
</dbReference>
<dbReference type="RefSeq" id="WP_338679646.1">
    <property type="nucleotide sequence ID" value="NZ_CP142523.1"/>
</dbReference>
<organism evidence="3 4">
    <name type="scientific">Janthinobacterium aestuarii</name>
    <dbReference type="NCBI Taxonomy" id="2985511"/>
    <lineage>
        <taxon>Bacteria</taxon>
        <taxon>Pseudomonadati</taxon>
        <taxon>Pseudomonadota</taxon>
        <taxon>Betaproteobacteria</taxon>
        <taxon>Burkholderiales</taxon>
        <taxon>Oxalobacteraceae</taxon>
        <taxon>Janthinobacterium</taxon>
    </lineage>
</organism>
<evidence type="ECO:0000313" key="4">
    <source>
        <dbReference type="Proteomes" id="UP001373909"/>
    </source>
</evidence>
<dbReference type="CDD" id="cd00101">
    <property type="entry name" value="IlGF_like"/>
    <property type="match status" value="1"/>
</dbReference>
<proteinExistence type="predicted"/>
<evidence type="ECO:0000259" key="2">
    <source>
        <dbReference type="Pfam" id="PF09791"/>
    </source>
</evidence>
<evidence type="ECO:0000313" key="3">
    <source>
        <dbReference type="EMBL" id="WWO45922.1"/>
    </source>
</evidence>
<name>A0ABZ2GJE4_9BURK</name>
<sequence>MPAPIPAAPSPALTMPTPPLAHDPQPQPPSKPGNDECCHSGCTFCVLEMYQEDLAAYEEALKAWQQRQQAAAAPATAGVKKPRKRA</sequence>
<accession>A0ABZ2GJE4</accession>
<protein>
    <submittedName>
        <fullName evidence="3">Oxidoreductase-like domain-containing protein</fullName>
    </submittedName>
</protein>
<dbReference type="InterPro" id="IPR039251">
    <property type="entry name" value="OXLD1"/>
</dbReference>
<reference evidence="3 4" key="1">
    <citation type="submission" date="2024-01" db="EMBL/GenBank/DDBJ databases">
        <title>Draft genome sequences of nine bacterial species from freshwater ponds near Washington, DC.</title>
        <authorList>
            <person name="Pavloudi C."/>
            <person name="Oliver L."/>
            <person name="Slattery K."/>
            <person name="Lissner G."/>
            <person name="Saw J.H."/>
        </authorList>
    </citation>
    <scope>NUCLEOTIDE SEQUENCE [LARGE SCALE GENOMIC DNA]</scope>
    <source>
        <strain evidence="4">TB1-E2</strain>
    </source>
</reference>
<feature type="region of interest" description="Disordered" evidence="1">
    <location>
        <begin position="1"/>
        <end position="35"/>
    </location>
</feature>
<feature type="domain" description="Oxidoreductase-like" evidence="2">
    <location>
        <begin position="26"/>
        <end position="65"/>
    </location>
</feature>
<keyword evidence="4" id="KW-1185">Reference proteome</keyword>
<dbReference type="InterPro" id="IPR019180">
    <property type="entry name" value="Oxidoreductase-like_N"/>
</dbReference>
<dbReference type="EMBL" id="CP142523">
    <property type="protein sequence ID" value="WWO45922.1"/>
    <property type="molecule type" value="Genomic_DNA"/>
</dbReference>
<evidence type="ECO:0000256" key="1">
    <source>
        <dbReference type="SAM" id="MobiDB-lite"/>
    </source>
</evidence>
<dbReference type="Pfam" id="PF09791">
    <property type="entry name" value="Oxidored-like"/>
    <property type="match status" value="1"/>
</dbReference>
<gene>
    <name evidence="3" type="ORF">OPV09_25000</name>
</gene>
<dbReference type="PANTHER" id="PTHR21193">
    <property type="entry name" value="OXIDOREDUCTASE-LIKE DOMAIN-CONTAINING PROTEIN 1"/>
    <property type="match status" value="1"/>
</dbReference>
<feature type="compositionally biased region" description="Pro residues" evidence="1">
    <location>
        <begin position="16"/>
        <end position="31"/>
    </location>
</feature>
<dbReference type="PANTHER" id="PTHR21193:SF3">
    <property type="entry name" value="OXIDOREDUCTASE-LIKE DOMAIN-CONTAINING PROTEIN 1"/>
    <property type="match status" value="1"/>
</dbReference>